<organism evidence="13 14">
    <name type="scientific">Kaistia geumhonensis</name>
    <dbReference type="NCBI Taxonomy" id="410839"/>
    <lineage>
        <taxon>Bacteria</taxon>
        <taxon>Pseudomonadati</taxon>
        <taxon>Pseudomonadota</taxon>
        <taxon>Alphaproteobacteria</taxon>
        <taxon>Hyphomicrobiales</taxon>
        <taxon>Kaistiaceae</taxon>
        <taxon>Kaistia</taxon>
    </lineage>
</organism>
<dbReference type="PANTHER" id="PTHR12358:SF106">
    <property type="entry name" value="LIPID KINASE YEGS"/>
    <property type="match status" value="1"/>
</dbReference>
<dbReference type="PANTHER" id="PTHR12358">
    <property type="entry name" value="SPHINGOSINE KINASE"/>
    <property type="match status" value="1"/>
</dbReference>
<gene>
    <name evidence="13" type="ORF">QO015_003649</name>
</gene>
<evidence type="ECO:0000256" key="10">
    <source>
        <dbReference type="ARBA" id="ARBA00023209"/>
    </source>
</evidence>
<dbReference type="Pfam" id="PF00781">
    <property type="entry name" value="DAGK_cat"/>
    <property type="match status" value="1"/>
</dbReference>
<protein>
    <submittedName>
        <fullName evidence="13">Lipid kinase YegS</fullName>
    </submittedName>
</protein>
<dbReference type="NCBIfam" id="NF009602">
    <property type="entry name" value="PRK13054.1"/>
    <property type="match status" value="1"/>
</dbReference>
<dbReference type="Gene3D" id="2.60.200.40">
    <property type="match status" value="1"/>
</dbReference>
<dbReference type="EMBL" id="JAUSWJ010000001">
    <property type="protein sequence ID" value="MDQ0518036.1"/>
    <property type="molecule type" value="Genomic_DNA"/>
</dbReference>
<dbReference type="InterPro" id="IPR017438">
    <property type="entry name" value="ATP-NAD_kinase_N"/>
</dbReference>
<keyword evidence="9" id="KW-0443">Lipid metabolism</keyword>
<evidence type="ECO:0000259" key="12">
    <source>
        <dbReference type="PROSITE" id="PS50146"/>
    </source>
</evidence>
<keyword evidence="3" id="KW-0808">Transferase</keyword>
<dbReference type="RefSeq" id="WP_266283450.1">
    <property type="nucleotide sequence ID" value="NZ_JAPKNF010000003.1"/>
</dbReference>
<keyword evidence="5" id="KW-0547">Nucleotide-binding</keyword>
<evidence type="ECO:0000256" key="9">
    <source>
        <dbReference type="ARBA" id="ARBA00023098"/>
    </source>
</evidence>
<dbReference type="InterPro" id="IPR005218">
    <property type="entry name" value="Diacylglycerol/lipid_kinase"/>
</dbReference>
<dbReference type="InterPro" id="IPR050187">
    <property type="entry name" value="Lipid_Phosphate_FormReg"/>
</dbReference>
<dbReference type="InterPro" id="IPR001206">
    <property type="entry name" value="Diacylglycerol_kinase_cat_dom"/>
</dbReference>
<comment type="cofactor">
    <cofactor evidence="1">
        <name>Mg(2+)</name>
        <dbReference type="ChEBI" id="CHEBI:18420"/>
    </cofactor>
</comment>
<keyword evidence="10" id="KW-0594">Phospholipid biosynthesis</keyword>
<feature type="domain" description="DAGKc" evidence="12">
    <location>
        <begin position="1"/>
        <end position="134"/>
    </location>
</feature>
<keyword evidence="7" id="KW-0067">ATP-binding</keyword>
<keyword evidence="6 13" id="KW-0418">Kinase</keyword>
<evidence type="ECO:0000256" key="5">
    <source>
        <dbReference type="ARBA" id="ARBA00022741"/>
    </source>
</evidence>
<evidence type="ECO:0000256" key="11">
    <source>
        <dbReference type="ARBA" id="ARBA00023264"/>
    </source>
</evidence>
<comment type="caution">
    <text evidence="13">The sequence shown here is derived from an EMBL/GenBank/DDBJ whole genome shotgun (WGS) entry which is preliminary data.</text>
</comment>
<evidence type="ECO:0000256" key="4">
    <source>
        <dbReference type="ARBA" id="ARBA00022723"/>
    </source>
</evidence>
<dbReference type="PROSITE" id="PS50146">
    <property type="entry name" value="DAGK"/>
    <property type="match status" value="1"/>
</dbReference>
<evidence type="ECO:0000256" key="1">
    <source>
        <dbReference type="ARBA" id="ARBA00001946"/>
    </source>
</evidence>
<evidence type="ECO:0000256" key="2">
    <source>
        <dbReference type="ARBA" id="ARBA00022516"/>
    </source>
</evidence>
<dbReference type="Pfam" id="PF19279">
    <property type="entry name" value="YegS_C"/>
    <property type="match status" value="1"/>
</dbReference>
<accession>A0ABU0MAN5</accession>
<dbReference type="NCBIfam" id="TIGR00147">
    <property type="entry name" value="YegS/Rv2252/BmrU family lipid kinase"/>
    <property type="match status" value="1"/>
</dbReference>
<keyword evidence="11" id="KW-1208">Phospholipid metabolism</keyword>
<evidence type="ECO:0000256" key="3">
    <source>
        <dbReference type="ARBA" id="ARBA00022679"/>
    </source>
</evidence>
<keyword evidence="2" id="KW-0444">Lipid biosynthesis</keyword>
<dbReference type="Gene3D" id="3.40.50.10330">
    <property type="entry name" value="Probable inorganic polyphosphate/atp-NAD kinase, domain 1"/>
    <property type="match status" value="1"/>
</dbReference>
<proteinExistence type="predicted"/>
<evidence type="ECO:0000256" key="7">
    <source>
        <dbReference type="ARBA" id="ARBA00022840"/>
    </source>
</evidence>
<dbReference type="Proteomes" id="UP001223743">
    <property type="component" value="Unassembled WGS sequence"/>
</dbReference>
<reference evidence="13 14" key="1">
    <citation type="submission" date="2023-07" db="EMBL/GenBank/DDBJ databases">
        <title>Genomic Encyclopedia of Type Strains, Phase IV (KMG-IV): sequencing the most valuable type-strain genomes for metagenomic binning, comparative biology and taxonomic classification.</title>
        <authorList>
            <person name="Goeker M."/>
        </authorList>
    </citation>
    <scope>NUCLEOTIDE SEQUENCE [LARGE SCALE GENOMIC DNA]</scope>
    <source>
        <strain evidence="13 14">B1-1</strain>
    </source>
</reference>
<evidence type="ECO:0000256" key="8">
    <source>
        <dbReference type="ARBA" id="ARBA00022842"/>
    </source>
</evidence>
<keyword evidence="8" id="KW-0460">Magnesium</keyword>
<dbReference type="InterPro" id="IPR016064">
    <property type="entry name" value="NAD/diacylglycerol_kinase_sf"/>
</dbReference>
<keyword evidence="14" id="KW-1185">Reference proteome</keyword>
<dbReference type="SMART" id="SM00046">
    <property type="entry name" value="DAGKc"/>
    <property type="match status" value="1"/>
</dbReference>
<evidence type="ECO:0000256" key="6">
    <source>
        <dbReference type="ARBA" id="ARBA00022777"/>
    </source>
</evidence>
<dbReference type="SUPFAM" id="SSF111331">
    <property type="entry name" value="NAD kinase/diacylglycerol kinase-like"/>
    <property type="match status" value="1"/>
</dbReference>
<keyword evidence="4" id="KW-0479">Metal-binding</keyword>
<dbReference type="InterPro" id="IPR045540">
    <property type="entry name" value="YegS/DAGK_C"/>
</dbReference>
<name>A0ABU0MAN5_9HYPH</name>
<evidence type="ECO:0000313" key="14">
    <source>
        <dbReference type="Proteomes" id="UP001223743"/>
    </source>
</evidence>
<sequence length="305" mass="31782">MRLRLILHGKVAREQRVREAIGAVRADGHVVSVRVTFESGDASRMAAEAVADAKAGLVDTIVAGGGDGTVNEVFGAALAADPPPGCGFAVLPLGTANDFARSAAIPAEDTTAALRLAATAPVRPIDVGFVDARLFINLLTGGFGSRVTVETDPDLKRRMGGLAYVLTGVSRFSELSANTGRIIGEDFSWEGSFLALAIGNGRQAGGGIALCPDAMLDDGLLDLMIVPEIAAEARLDALGSILMQGMTAIETMVVRARGPWFEYRSDKELSVNLDGEPMRARRFRATCRPGALALHVGQGAAVVAA</sequence>
<evidence type="ECO:0000313" key="13">
    <source>
        <dbReference type="EMBL" id="MDQ0518036.1"/>
    </source>
</evidence>
<dbReference type="GO" id="GO:0016301">
    <property type="term" value="F:kinase activity"/>
    <property type="evidence" value="ECO:0007669"/>
    <property type="project" value="UniProtKB-KW"/>
</dbReference>